<gene>
    <name evidence="10" type="ORF">CPB84DRAFT_1784520</name>
</gene>
<dbReference type="Proteomes" id="UP000724874">
    <property type="component" value="Unassembled WGS sequence"/>
</dbReference>
<evidence type="ECO:0008006" key="12">
    <source>
        <dbReference type="Google" id="ProtNLM"/>
    </source>
</evidence>
<dbReference type="InterPro" id="IPR044066">
    <property type="entry name" value="TRIAD_supradom"/>
</dbReference>
<evidence type="ECO:0000313" key="11">
    <source>
        <dbReference type="Proteomes" id="UP000724874"/>
    </source>
</evidence>
<comment type="caution">
    <text evidence="10">The sequence shown here is derived from an EMBL/GenBank/DDBJ whole genome shotgun (WGS) entry which is preliminary data.</text>
</comment>
<dbReference type="CDD" id="cd22584">
    <property type="entry name" value="Rcat_RBR_unk"/>
    <property type="match status" value="1"/>
</dbReference>
<dbReference type="InterPro" id="IPR017907">
    <property type="entry name" value="Znf_RING_CS"/>
</dbReference>
<dbReference type="Pfam" id="PF00097">
    <property type="entry name" value="zf-C3HC4"/>
    <property type="match status" value="1"/>
</dbReference>
<evidence type="ECO:0000256" key="4">
    <source>
        <dbReference type="ARBA" id="ARBA00022771"/>
    </source>
</evidence>
<dbReference type="InterPro" id="IPR001841">
    <property type="entry name" value="Znf_RING"/>
</dbReference>
<dbReference type="EMBL" id="JADNYJ010000074">
    <property type="protein sequence ID" value="KAF8890786.1"/>
    <property type="molecule type" value="Genomic_DNA"/>
</dbReference>
<feature type="domain" description="RING-type" evidence="8">
    <location>
        <begin position="204"/>
        <end position="248"/>
    </location>
</feature>
<dbReference type="PROSITE" id="PS50089">
    <property type="entry name" value="ZF_RING_2"/>
    <property type="match status" value="1"/>
</dbReference>
<evidence type="ECO:0000256" key="6">
    <source>
        <dbReference type="ARBA" id="ARBA00022833"/>
    </source>
</evidence>
<evidence type="ECO:0000256" key="3">
    <source>
        <dbReference type="ARBA" id="ARBA00022737"/>
    </source>
</evidence>
<evidence type="ECO:0000256" key="2">
    <source>
        <dbReference type="ARBA" id="ARBA00022723"/>
    </source>
</evidence>
<dbReference type="GO" id="GO:0016567">
    <property type="term" value="P:protein ubiquitination"/>
    <property type="evidence" value="ECO:0007669"/>
    <property type="project" value="InterPro"/>
</dbReference>
<evidence type="ECO:0000259" key="8">
    <source>
        <dbReference type="PROSITE" id="PS50089"/>
    </source>
</evidence>
<dbReference type="InterPro" id="IPR031127">
    <property type="entry name" value="E3_UB_ligase_RBR"/>
</dbReference>
<keyword evidence="6" id="KW-0862">Zinc</keyword>
<dbReference type="Gene3D" id="1.20.120.1750">
    <property type="match status" value="1"/>
</dbReference>
<dbReference type="InterPro" id="IPR013083">
    <property type="entry name" value="Znf_RING/FYVE/PHD"/>
</dbReference>
<evidence type="ECO:0000256" key="5">
    <source>
        <dbReference type="ARBA" id="ARBA00022786"/>
    </source>
</evidence>
<keyword evidence="2" id="KW-0479">Metal-binding</keyword>
<dbReference type="InterPro" id="IPR018957">
    <property type="entry name" value="Znf_C3HC4_RING-type"/>
</dbReference>
<reference evidence="10" key="1">
    <citation type="submission" date="2020-11" db="EMBL/GenBank/DDBJ databases">
        <authorList>
            <consortium name="DOE Joint Genome Institute"/>
            <person name="Ahrendt S."/>
            <person name="Riley R."/>
            <person name="Andreopoulos W."/>
            <person name="LaButti K."/>
            <person name="Pangilinan J."/>
            <person name="Ruiz-duenas F.J."/>
            <person name="Barrasa J.M."/>
            <person name="Sanchez-Garcia M."/>
            <person name="Camarero S."/>
            <person name="Miyauchi S."/>
            <person name="Serrano A."/>
            <person name="Linde D."/>
            <person name="Babiker R."/>
            <person name="Drula E."/>
            <person name="Ayuso-Fernandez I."/>
            <person name="Pacheco R."/>
            <person name="Padilla G."/>
            <person name="Ferreira P."/>
            <person name="Barriuso J."/>
            <person name="Kellner H."/>
            <person name="Castanera R."/>
            <person name="Alfaro M."/>
            <person name="Ramirez L."/>
            <person name="Pisabarro A.G."/>
            <person name="Kuo A."/>
            <person name="Tritt A."/>
            <person name="Lipzen A."/>
            <person name="He G."/>
            <person name="Yan M."/>
            <person name="Ng V."/>
            <person name="Cullen D."/>
            <person name="Martin F."/>
            <person name="Rosso M.-N."/>
            <person name="Henrissat B."/>
            <person name="Hibbett D."/>
            <person name="Martinez A.T."/>
            <person name="Grigoriev I.V."/>
        </authorList>
    </citation>
    <scope>NUCLEOTIDE SEQUENCE</scope>
    <source>
        <strain evidence="10">AH 44721</strain>
    </source>
</reference>
<evidence type="ECO:0000256" key="1">
    <source>
        <dbReference type="ARBA" id="ARBA00022679"/>
    </source>
</evidence>
<keyword evidence="3" id="KW-0677">Repeat</keyword>
<accession>A0A9P5NJK6</accession>
<dbReference type="PROSITE" id="PS00518">
    <property type="entry name" value="ZF_RING_1"/>
    <property type="match status" value="1"/>
</dbReference>
<organism evidence="10 11">
    <name type="scientific">Gymnopilus junonius</name>
    <name type="common">Spectacular rustgill mushroom</name>
    <name type="synonym">Gymnopilus spectabilis subsp. junonius</name>
    <dbReference type="NCBI Taxonomy" id="109634"/>
    <lineage>
        <taxon>Eukaryota</taxon>
        <taxon>Fungi</taxon>
        <taxon>Dikarya</taxon>
        <taxon>Basidiomycota</taxon>
        <taxon>Agaricomycotina</taxon>
        <taxon>Agaricomycetes</taxon>
        <taxon>Agaricomycetidae</taxon>
        <taxon>Agaricales</taxon>
        <taxon>Agaricineae</taxon>
        <taxon>Hymenogastraceae</taxon>
        <taxon>Gymnopilus</taxon>
    </lineage>
</organism>
<name>A0A9P5NJK6_GYMJU</name>
<keyword evidence="4 7" id="KW-0863">Zinc-finger</keyword>
<keyword evidence="5" id="KW-0833">Ubl conjugation pathway</keyword>
<proteinExistence type="predicted"/>
<dbReference type="Gene3D" id="3.30.40.10">
    <property type="entry name" value="Zinc/RING finger domain, C3HC4 (zinc finger)"/>
    <property type="match status" value="1"/>
</dbReference>
<keyword evidence="1" id="KW-0808">Transferase</keyword>
<dbReference type="GO" id="GO:0004842">
    <property type="term" value="F:ubiquitin-protein transferase activity"/>
    <property type="evidence" value="ECO:0007669"/>
    <property type="project" value="InterPro"/>
</dbReference>
<dbReference type="OrthoDB" id="9977870at2759"/>
<evidence type="ECO:0000259" key="9">
    <source>
        <dbReference type="PROSITE" id="PS51873"/>
    </source>
</evidence>
<dbReference type="GO" id="GO:0008270">
    <property type="term" value="F:zinc ion binding"/>
    <property type="evidence" value="ECO:0007669"/>
    <property type="project" value="UniProtKB-KW"/>
</dbReference>
<evidence type="ECO:0000256" key="7">
    <source>
        <dbReference type="PROSITE-ProRule" id="PRU00175"/>
    </source>
</evidence>
<dbReference type="SUPFAM" id="SSF57850">
    <property type="entry name" value="RING/U-box"/>
    <property type="match status" value="2"/>
</dbReference>
<keyword evidence="11" id="KW-1185">Reference proteome</keyword>
<dbReference type="PANTHER" id="PTHR11685">
    <property type="entry name" value="RBR FAMILY RING FINGER AND IBR DOMAIN-CONTAINING"/>
    <property type="match status" value="1"/>
</dbReference>
<sequence length="455" mass="51040">MSFASSVPSFVDHGIFIDNDLDFETSALIVKLALEDLDEVLNRRKGKSRADSPLTDEEYAHQVQYEHYRQLLAIAEDAKVAKSIADAVATDGAYVDALMTAELAAADDRRAAEMLARGEALPPPNATQSRLEDRAFIMHPDPSNVAALDYDDEDSSDTETVVSDATVLPRASSGFMISKMKPFQSNRVNPSAGPSVNRNKMVNCTICFDNMRYVNALHTQCGHHYCRDCVKDLVENFTRDESLFPLRCCQQPLQISIVIPFISAALRALFEEKHAELFLGSSRGTDSSSIICLNQASHEGDDCIVNAATIELRALAQQEGWQTCPGCQTLIELNLGCYHMTCRCRTQFCYLCAERWKNCTCPRWDENRLLAAAQQRVENELGPQAAQNVAPAVIERQVQERVQTMRNDRHCDRHSWTRRNGGGMCEECNCHLRDFLLICRHCSILACVRCSRNRF</sequence>
<dbReference type="AlphaFoldDB" id="A0A9P5NJK6"/>
<feature type="domain" description="RING-type" evidence="9">
    <location>
        <begin position="200"/>
        <end position="365"/>
    </location>
</feature>
<dbReference type="PROSITE" id="PS51873">
    <property type="entry name" value="TRIAD"/>
    <property type="match status" value="1"/>
</dbReference>
<evidence type="ECO:0000313" key="10">
    <source>
        <dbReference type="EMBL" id="KAF8890786.1"/>
    </source>
</evidence>
<protein>
    <recommendedName>
        <fullName evidence="12">RING-type domain-containing protein</fullName>
    </recommendedName>
</protein>